<dbReference type="Pfam" id="PF13895">
    <property type="entry name" value="Ig_2"/>
    <property type="match status" value="1"/>
</dbReference>
<reference evidence="7 8" key="1">
    <citation type="submission" date="2019-02" db="EMBL/GenBank/DDBJ databases">
        <title>Opniocepnalus argus genome.</title>
        <authorList>
            <person name="Zhou C."/>
            <person name="Xiao S."/>
        </authorList>
    </citation>
    <scope>NUCLEOTIDE SEQUENCE [LARGE SCALE GENOMIC DNA]</scope>
    <source>
        <strain evidence="7">OARG1902GOOAL</strain>
        <tissue evidence="7">Muscle</tissue>
    </source>
</reference>
<keyword evidence="4" id="KW-0393">Immunoglobulin domain</keyword>
<protein>
    <submittedName>
        <fullName evidence="7">Carcinoembryonic antigen-related cell adhesion molecule 20</fullName>
    </submittedName>
</protein>
<dbReference type="PROSITE" id="PS50835">
    <property type="entry name" value="IG_LIKE"/>
    <property type="match status" value="2"/>
</dbReference>
<evidence type="ECO:0000256" key="1">
    <source>
        <dbReference type="ARBA" id="ARBA00022729"/>
    </source>
</evidence>
<dbReference type="PANTHER" id="PTHR44337">
    <property type="entry name" value="CARCINOEMBRYONIC ANTIGEN-RELATED CELL ADHESION MOLECULE 8"/>
    <property type="match status" value="1"/>
</dbReference>
<evidence type="ECO:0000313" key="8">
    <source>
        <dbReference type="Proteomes" id="UP000503349"/>
    </source>
</evidence>
<name>A0A6G1QQS6_CHAAH</name>
<feature type="domain" description="Ig-like" evidence="6">
    <location>
        <begin position="395"/>
        <end position="482"/>
    </location>
</feature>
<dbReference type="PANTHER" id="PTHR44337:SF20">
    <property type="entry name" value="CARCINOEMBRYONIC ANTIGEN-RELATED CELL ADHESION MOLECULE 5-RELATED"/>
    <property type="match status" value="1"/>
</dbReference>
<dbReference type="InterPro" id="IPR007110">
    <property type="entry name" value="Ig-like_dom"/>
</dbReference>
<organism evidence="7 8">
    <name type="scientific">Channa argus</name>
    <name type="common">Northern snakehead</name>
    <name type="synonym">Ophicephalus argus</name>
    <dbReference type="NCBI Taxonomy" id="215402"/>
    <lineage>
        <taxon>Eukaryota</taxon>
        <taxon>Metazoa</taxon>
        <taxon>Chordata</taxon>
        <taxon>Craniata</taxon>
        <taxon>Vertebrata</taxon>
        <taxon>Euteleostomi</taxon>
        <taxon>Actinopterygii</taxon>
        <taxon>Neopterygii</taxon>
        <taxon>Teleostei</taxon>
        <taxon>Neoteleostei</taxon>
        <taxon>Acanthomorphata</taxon>
        <taxon>Anabantaria</taxon>
        <taxon>Anabantiformes</taxon>
        <taxon>Channoidei</taxon>
        <taxon>Channidae</taxon>
        <taxon>Channa</taxon>
    </lineage>
</organism>
<feature type="chain" id="PRO_5026076249" evidence="5">
    <location>
        <begin position="23"/>
        <end position="482"/>
    </location>
</feature>
<feature type="signal peptide" evidence="5">
    <location>
        <begin position="1"/>
        <end position="22"/>
    </location>
</feature>
<accession>A0A6G1QQS6</accession>
<evidence type="ECO:0000256" key="3">
    <source>
        <dbReference type="ARBA" id="ARBA00023180"/>
    </source>
</evidence>
<dbReference type="SUPFAM" id="SSF48726">
    <property type="entry name" value="Immunoglobulin"/>
    <property type="match status" value="3"/>
</dbReference>
<sequence length="482" mass="51915">MVHCSVCVLLPLLICLAGFSASKTEQDGTMGDNSYGPSSVEITGVDVVTVGILYGFECLAECNPACQFTWTRGNETSKGQQMNLQLQHLMPTQILTCTAVNPATGRLVTVQKKLQVTEGPSNVQISGPPSLTFDAVSVFTCSADCYPSCSYSWTVIVEDQTISKTEGKTISVTPYDSTVASETLVCVAEDTVSHLYISSSLKRWVTSQTDVSIKGTTTVTMGKQYTFLCSATCIPYCNYTWNYMGKTLHGDLIQLPILHQGEKPRFVSYMEITVGDYSPLTCKAINAVSQATITATINLAIIDPFSVVPTSQALPVAGKLFSLECTGSQNPASITWLKDNEPISASKRVHFSPDHITMTFSPLLQKDGGLYQCVVAEGGTPIPSVPYQMQVNYGPNNVVISGPDSLEIGVKATFTCSAECFPSCSFTWTLYGKNITGSTIDITVNRHILKEFISCKAENTITGMTATVNETLSVSDPGWCGC</sequence>
<reference evidence="8" key="2">
    <citation type="submission" date="2019-02" db="EMBL/GenBank/DDBJ databases">
        <title>Opniocepnalus argus Var Kimnra genome.</title>
        <authorList>
            <person name="Zhou C."/>
            <person name="Xiao S."/>
        </authorList>
    </citation>
    <scope>NUCLEOTIDE SEQUENCE [LARGE SCALE GENOMIC DNA]</scope>
</reference>
<feature type="domain" description="Ig-like" evidence="6">
    <location>
        <begin position="304"/>
        <end position="392"/>
    </location>
</feature>
<gene>
    <name evidence="7" type="ORF">EXN66_Car020643</name>
</gene>
<evidence type="ECO:0000256" key="4">
    <source>
        <dbReference type="ARBA" id="ARBA00023319"/>
    </source>
</evidence>
<evidence type="ECO:0000313" key="7">
    <source>
        <dbReference type="EMBL" id="KAF3704952.1"/>
    </source>
</evidence>
<dbReference type="EMBL" id="CM015732">
    <property type="protein sequence ID" value="KAF3704952.1"/>
    <property type="molecule type" value="Genomic_DNA"/>
</dbReference>
<dbReference type="Proteomes" id="UP000503349">
    <property type="component" value="Chromosome 21"/>
</dbReference>
<evidence type="ECO:0000256" key="5">
    <source>
        <dbReference type="SAM" id="SignalP"/>
    </source>
</evidence>
<dbReference type="InterPro" id="IPR013783">
    <property type="entry name" value="Ig-like_fold"/>
</dbReference>
<keyword evidence="1 5" id="KW-0732">Signal</keyword>
<dbReference type="Gene3D" id="2.60.40.10">
    <property type="entry name" value="Immunoglobulins"/>
    <property type="match status" value="3"/>
</dbReference>
<keyword evidence="2" id="KW-1015">Disulfide bond</keyword>
<proteinExistence type="predicted"/>
<evidence type="ECO:0000259" key="6">
    <source>
        <dbReference type="PROSITE" id="PS50835"/>
    </source>
</evidence>
<evidence type="ECO:0000256" key="2">
    <source>
        <dbReference type="ARBA" id="ARBA00023157"/>
    </source>
</evidence>
<dbReference type="InterPro" id="IPR036179">
    <property type="entry name" value="Ig-like_dom_sf"/>
</dbReference>
<dbReference type="InterPro" id="IPR052598">
    <property type="entry name" value="IgSF_CEA-related"/>
</dbReference>
<dbReference type="OrthoDB" id="8529748at2759"/>
<dbReference type="AlphaFoldDB" id="A0A6G1QQS6"/>
<keyword evidence="3" id="KW-0325">Glycoprotein</keyword>
<keyword evidence="8" id="KW-1185">Reference proteome</keyword>